<evidence type="ECO:0000313" key="2">
    <source>
        <dbReference type="Proteomes" id="UP000616151"/>
    </source>
</evidence>
<proteinExistence type="predicted"/>
<gene>
    <name evidence="1" type="ORF">JHL16_03860</name>
</gene>
<evidence type="ECO:0000313" key="1">
    <source>
        <dbReference type="EMBL" id="MBK1865474.1"/>
    </source>
</evidence>
<name>A0ACC5QYL4_9HYPH</name>
<keyword evidence="2" id="KW-1185">Reference proteome</keyword>
<dbReference type="Proteomes" id="UP000616151">
    <property type="component" value="Unassembled WGS sequence"/>
</dbReference>
<reference evidence="1" key="1">
    <citation type="submission" date="2021-01" db="EMBL/GenBank/DDBJ databases">
        <authorList>
            <person name="Sun Q."/>
        </authorList>
    </citation>
    <scope>NUCLEOTIDE SEQUENCE</scope>
    <source>
        <strain evidence="1">YIM B02566</strain>
    </source>
</reference>
<protein>
    <submittedName>
        <fullName evidence="1">Tetratricopeptide repeat protein</fullName>
    </submittedName>
</protein>
<accession>A0ACC5QYL4</accession>
<organism evidence="1 2">
    <name type="scientific">Taklimakanibacter albus</name>
    <dbReference type="NCBI Taxonomy" id="2800327"/>
    <lineage>
        <taxon>Bacteria</taxon>
        <taxon>Pseudomonadati</taxon>
        <taxon>Pseudomonadota</taxon>
        <taxon>Alphaproteobacteria</taxon>
        <taxon>Hyphomicrobiales</taxon>
        <taxon>Aestuariivirgaceae</taxon>
        <taxon>Taklimakanibacter</taxon>
    </lineage>
</organism>
<sequence>MPRDSSQARFKLLLFRGFRIQDAEGQPLELTGRKGPAIIAYLARCPGMSATREKLADLLWSDSDSGHSRNSLRQALSVLRQDLSSFGATILRSNKDTIGLGAIDSDADVLEMSQSARSAGQLEEAISVYTGPFLDGFFSGSSTFEDWAAIEREKLLAIAIGSLEKLARLVDAEKGLAIARRLLALDPTREASYRLKMELLAMSGQRDRAVRIFETCRAMLQKEFGVEVSPETRKLWQSLLVGADPEPISSPTRRMSNMADAASWKKPSVGLLGLVNLTTERSEDHFAKGLVQDIATALSQRRDYTIVTELPTFTTETGSLDVRRIATTYDVQYLLNGSVQRVGDNLRVNVQLIDTANGHNVWAERFDGRTQEGLEFQDRIAQAVTIALGIELQLTSWKVRDKSPPGSPEVRRLMNQAITKYYEMTKSSIQAAMGLAEQALAIEPDNPRAMRTVSVVITVGLGFGTLPNTREHIDRAILLAQGAVKAVPDDEMARCFLAFALSSAGRIEEAVVELRHAIALNPNYANAHGDLAVLYALQGQTEKALNETNESVRLGPLGSTEFWRHHSIVVAKFGNGDDQEALEAARKVVRTRPEFVPGALYWAAAAMAMGNGEEASRAVHHCLSQIPDLTVANVSPGFVPRYVSDKTHSKLLTMLSRAGLPEA</sequence>
<dbReference type="EMBL" id="JAENHL010000004">
    <property type="protein sequence ID" value="MBK1865474.1"/>
    <property type="molecule type" value="Genomic_DNA"/>
</dbReference>
<comment type="caution">
    <text evidence="1">The sequence shown here is derived from an EMBL/GenBank/DDBJ whole genome shotgun (WGS) entry which is preliminary data.</text>
</comment>